<dbReference type="AlphaFoldDB" id="A0A075A857"/>
<accession>A0A075A857</accession>
<gene>
    <name evidence="1" type="ORF">T265_01979</name>
</gene>
<organism evidence="1 2">
    <name type="scientific">Opisthorchis viverrini</name>
    <name type="common">Southeast Asian liver fluke</name>
    <dbReference type="NCBI Taxonomy" id="6198"/>
    <lineage>
        <taxon>Eukaryota</taxon>
        <taxon>Metazoa</taxon>
        <taxon>Spiralia</taxon>
        <taxon>Lophotrochozoa</taxon>
        <taxon>Platyhelminthes</taxon>
        <taxon>Trematoda</taxon>
        <taxon>Digenea</taxon>
        <taxon>Opisthorchiida</taxon>
        <taxon>Opisthorchiata</taxon>
        <taxon>Opisthorchiidae</taxon>
        <taxon>Opisthorchis</taxon>
    </lineage>
</organism>
<dbReference type="CTD" id="20316167"/>
<dbReference type="OrthoDB" id="10446447at2759"/>
<reference evidence="1 2" key="1">
    <citation type="submission" date="2013-11" db="EMBL/GenBank/DDBJ databases">
        <title>Opisthorchis viverrini - life in the bile duct.</title>
        <authorList>
            <person name="Young N.D."/>
            <person name="Nagarajan N."/>
            <person name="Lin S.J."/>
            <person name="Korhonen P.K."/>
            <person name="Jex A.R."/>
            <person name="Hall R.S."/>
            <person name="Safavi-Hemami H."/>
            <person name="Kaewkong W."/>
            <person name="Bertrand D."/>
            <person name="Gao S."/>
            <person name="Seet Q."/>
            <person name="Wongkham S."/>
            <person name="Teh B.T."/>
            <person name="Wongkham C."/>
            <person name="Intapan P.M."/>
            <person name="Maleewong W."/>
            <person name="Yang X."/>
            <person name="Hu M."/>
            <person name="Wang Z."/>
            <person name="Hofmann A."/>
            <person name="Sternberg P.W."/>
            <person name="Tan P."/>
            <person name="Wang J."/>
            <person name="Gasser R.B."/>
        </authorList>
    </citation>
    <scope>NUCLEOTIDE SEQUENCE [LARGE SCALE GENOMIC DNA]</scope>
</reference>
<dbReference type="RefSeq" id="XP_009164381.1">
    <property type="nucleotide sequence ID" value="XM_009166117.1"/>
</dbReference>
<dbReference type="KEGG" id="ovi:T265_01979"/>
<dbReference type="GeneID" id="20316167"/>
<dbReference type="EMBL" id="KL596640">
    <property type="protein sequence ID" value="KER31895.1"/>
    <property type="molecule type" value="Genomic_DNA"/>
</dbReference>
<proteinExistence type="predicted"/>
<keyword evidence="2" id="KW-1185">Reference proteome</keyword>
<dbReference type="Proteomes" id="UP000054324">
    <property type="component" value="Unassembled WGS sequence"/>
</dbReference>
<name>A0A075A857_OPIVI</name>
<evidence type="ECO:0000313" key="1">
    <source>
        <dbReference type="EMBL" id="KER31895.1"/>
    </source>
</evidence>
<evidence type="ECO:0000313" key="2">
    <source>
        <dbReference type="Proteomes" id="UP000054324"/>
    </source>
</evidence>
<sequence>MNLVDQYRKPRRYASSGTVLPNVPKVLVRSQPNLLDSDLESETVVYEERRTMRRLDGRNTVEGPKFFNQQCSAGHRREIWKDEDSVEVEDSGTGHVYKSESQTNSYKKVINQNADNGVAIEITYKGSSVMHIEQLPQSERFSTKAYNGPAYPPPPQKKHTCSRTRWVALSGHQQNTRIRLHQLSATLAAASFQ</sequence>
<protein>
    <submittedName>
        <fullName evidence="1">Uncharacterized protein</fullName>
    </submittedName>
</protein>